<protein>
    <submittedName>
        <fullName evidence="2">Uncharacterized protein</fullName>
    </submittedName>
</protein>
<sequence length="86" mass="9711">MQAPTQQKRTRYGKSAWTGDAASYDAAERERLLAKHKTQRGVKTRISELLGMKRDHERAIAAKQKRIGAIVVEIARLEQISTQLPP</sequence>
<organism evidence="2 3">
    <name type="scientific">Acanthamoeba castellanii medusavirus J1</name>
    <dbReference type="NCBI Taxonomy" id="3114988"/>
    <lineage>
        <taxon>Viruses</taxon>
        <taxon>Varidnaviria</taxon>
        <taxon>Bamfordvirae</taxon>
        <taxon>Nucleocytoviricota</taxon>
        <taxon>Megaviricetes</taxon>
        <taxon>Mamonoviridae</taxon>
        <taxon>Medusavirus</taxon>
        <taxon>Medusavirus medusae</taxon>
    </lineage>
</organism>
<dbReference type="EMBL" id="AP018495">
    <property type="protein sequence ID" value="BBI30172.1"/>
    <property type="molecule type" value="Genomic_DNA"/>
</dbReference>
<reference evidence="3" key="1">
    <citation type="journal article" date="2019" name="J. Virol.">
        <title>Medusavirus, a novel large DNA virus discovered from hot spring water.</title>
        <authorList>
            <person name="Yoshikawa G."/>
            <person name="Blanc-Mathieu R."/>
            <person name="Song C."/>
            <person name="Kayama Y."/>
            <person name="Mochizuki T."/>
            <person name="Murata K."/>
            <person name="Ogata H."/>
            <person name="Takemura M."/>
        </authorList>
    </citation>
    <scope>NUCLEOTIDE SEQUENCE [LARGE SCALE GENOMIC DNA]</scope>
</reference>
<evidence type="ECO:0000313" key="3">
    <source>
        <dbReference type="Proteomes" id="UP001161669"/>
    </source>
</evidence>
<keyword evidence="3" id="KW-1185">Reference proteome</keyword>
<dbReference type="KEGG" id="vg:80540524"/>
<evidence type="ECO:0000313" key="2">
    <source>
        <dbReference type="EMBL" id="BBI30172.1"/>
    </source>
</evidence>
<feature type="region of interest" description="Disordered" evidence="1">
    <location>
        <begin position="1"/>
        <end position="20"/>
    </location>
</feature>
<accession>A0A3T1CWG8</accession>
<name>A0A3T1CWG8_9VIRU</name>
<dbReference type="Proteomes" id="UP001161669">
    <property type="component" value="Segment"/>
</dbReference>
<proteinExistence type="predicted"/>
<evidence type="ECO:0000256" key="1">
    <source>
        <dbReference type="SAM" id="MobiDB-lite"/>
    </source>
</evidence>